<dbReference type="InterPro" id="IPR000903">
    <property type="entry name" value="NMT"/>
</dbReference>
<feature type="domain" description="Glycylpeptide N-tetradecanoyltransferase C-terminal" evidence="3">
    <location>
        <begin position="284"/>
        <end position="332"/>
    </location>
</feature>
<dbReference type="InterPro" id="IPR016181">
    <property type="entry name" value="Acyl_CoA_acyltransferase"/>
</dbReference>
<dbReference type="InterPro" id="IPR022677">
    <property type="entry name" value="NMT_C"/>
</dbReference>
<dbReference type="AlphaFoldDB" id="A0A8J4Y1K5"/>
<keyword evidence="1" id="KW-0808">Transferase</keyword>
<evidence type="ECO:0000313" key="5">
    <source>
        <dbReference type="Proteomes" id="UP000770661"/>
    </source>
</evidence>
<evidence type="ECO:0000313" key="4">
    <source>
        <dbReference type="EMBL" id="KAG0719453.1"/>
    </source>
</evidence>
<feature type="domain" description="Glycylpeptide N-tetradecanoyltransferase C-terminal" evidence="3">
    <location>
        <begin position="176"/>
        <end position="225"/>
    </location>
</feature>
<feature type="domain" description="Glycylpeptide N-tetradecanoyltransferase C-terminal" evidence="3">
    <location>
        <begin position="60"/>
        <end position="146"/>
    </location>
</feature>
<evidence type="ECO:0000256" key="2">
    <source>
        <dbReference type="RuleBase" id="RU004178"/>
    </source>
</evidence>
<comment type="function">
    <text evidence="1">Adds a myristoyl group to the N-terminal glycine residue of certain cellular proteins.</text>
</comment>
<dbReference type="SUPFAM" id="SSF55729">
    <property type="entry name" value="Acyl-CoA N-acyltransferases (Nat)"/>
    <property type="match status" value="3"/>
</dbReference>
<name>A0A8J4Y1K5_CHIOP</name>
<dbReference type="OrthoDB" id="60315at2759"/>
<organism evidence="4 5">
    <name type="scientific">Chionoecetes opilio</name>
    <name type="common">Atlantic snow crab</name>
    <name type="synonym">Cancer opilio</name>
    <dbReference type="NCBI Taxonomy" id="41210"/>
    <lineage>
        <taxon>Eukaryota</taxon>
        <taxon>Metazoa</taxon>
        <taxon>Ecdysozoa</taxon>
        <taxon>Arthropoda</taxon>
        <taxon>Crustacea</taxon>
        <taxon>Multicrustacea</taxon>
        <taxon>Malacostraca</taxon>
        <taxon>Eumalacostraca</taxon>
        <taxon>Eucarida</taxon>
        <taxon>Decapoda</taxon>
        <taxon>Pleocyemata</taxon>
        <taxon>Brachyura</taxon>
        <taxon>Eubrachyura</taxon>
        <taxon>Majoidea</taxon>
        <taxon>Majidae</taxon>
        <taxon>Chionoecetes</taxon>
    </lineage>
</organism>
<keyword evidence="1" id="KW-0012">Acyltransferase</keyword>
<comment type="catalytic activity">
    <reaction evidence="1">
        <text>N-terminal glycyl-[protein] + tetradecanoyl-CoA = N-tetradecanoylglycyl-[protein] + CoA + H(+)</text>
        <dbReference type="Rhea" id="RHEA:15521"/>
        <dbReference type="Rhea" id="RHEA-COMP:12666"/>
        <dbReference type="Rhea" id="RHEA-COMP:12667"/>
        <dbReference type="ChEBI" id="CHEBI:15378"/>
        <dbReference type="ChEBI" id="CHEBI:57287"/>
        <dbReference type="ChEBI" id="CHEBI:57385"/>
        <dbReference type="ChEBI" id="CHEBI:64723"/>
        <dbReference type="ChEBI" id="CHEBI:133050"/>
        <dbReference type="EC" id="2.3.1.97"/>
    </reaction>
</comment>
<protein>
    <recommendedName>
        <fullName evidence="1">Glycylpeptide N-tetradecanoyltransferase</fullName>
        <ecNumber evidence="1">2.3.1.97</ecNumber>
    </recommendedName>
</protein>
<reference evidence="4" key="1">
    <citation type="submission" date="2020-07" db="EMBL/GenBank/DDBJ databases">
        <title>The High-quality genome of the commercially important snow crab, Chionoecetes opilio.</title>
        <authorList>
            <person name="Jeong J.-H."/>
            <person name="Ryu S."/>
        </authorList>
    </citation>
    <scope>NUCLEOTIDE SEQUENCE</scope>
    <source>
        <strain evidence="4">MADBK_172401_WGS</strain>
        <tissue evidence="4">Digestive gland</tissue>
    </source>
</reference>
<dbReference type="PROSITE" id="PS00976">
    <property type="entry name" value="NMT_2"/>
    <property type="match status" value="1"/>
</dbReference>
<dbReference type="Pfam" id="PF02799">
    <property type="entry name" value="NMT_C"/>
    <property type="match status" value="3"/>
</dbReference>
<dbReference type="Proteomes" id="UP000770661">
    <property type="component" value="Unassembled WGS sequence"/>
</dbReference>
<sequence length="342" mass="39738">MNDMARWQELLYLYPPSAYTVALTAALRPQAVYTAGVRLPGPMASCRYWHRSLNPRKLIEVKFSHLGKNMTMQRTLKLYRLPSDTATRGFRRLQPQDVDSCHQLLQTYLKRFDLSPVFNREQFIHWFLPQDKIIDSYVVETGGKVTGEAQCNPQSLLASPCSPCQMFGSFTPQGHFVSYYTLPSTVMHHPTYKTLKAAYSFYNVSSSTPWKVLMKDALITAKNGKSYNNLRQMKLWSHHIQTVLFPTLSDGKKCYFPYEKAEEAFQIGKLSRCFGLWYWNLSTWADYDVFNALDLMENSKFLEELKFGQGDGNLQYYLYNWRCPKMSPEKTEENVCTAWKVD</sequence>
<dbReference type="Gene3D" id="3.40.630.170">
    <property type="match status" value="1"/>
</dbReference>
<evidence type="ECO:0000259" key="3">
    <source>
        <dbReference type="Pfam" id="PF02799"/>
    </source>
</evidence>
<evidence type="ECO:0000256" key="1">
    <source>
        <dbReference type="RuleBase" id="RU000586"/>
    </source>
</evidence>
<comment type="caution">
    <text evidence="4">The sequence shown here is derived from an EMBL/GenBank/DDBJ whole genome shotgun (WGS) entry which is preliminary data.</text>
</comment>
<dbReference type="Gene3D" id="3.40.630.30">
    <property type="match status" value="1"/>
</dbReference>
<dbReference type="PANTHER" id="PTHR11377">
    <property type="entry name" value="N-MYRISTOYL TRANSFERASE"/>
    <property type="match status" value="1"/>
</dbReference>
<dbReference type="EC" id="2.3.1.97" evidence="1"/>
<dbReference type="GO" id="GO:0005737">
    <property type="term" value="C:cytoplasm"/>
    <property type="evidence" value="ECO:0007669"/>
    <property type="project" value="TreeGrafter"/>
</dbReference>
<gene>
    <name evidence="4" type="primary">NMT2</name>
    <name evidence="4" type="ORF">GWK47_050432</name>
</gene>
<proteinExistence type="inferred from homology"/>
<dbReference type="PANTHER" id="PTHR11377:SF5">
    <property type="entry name" value="GLYCYLPEPTIDE N-TETRADECANOYLTRANSFERASE"/>
    <property type="match status" value="1"/>
</dbReference>
<dbReference type="EMBL" id="JACEEZ010014478">
    <property type="protein sequence ID" value="KAG0719453.1"/>
    <property type="molecule type" value="Genomic_DNA"/>
</dbReference>
<keyword evidence="5" id="KW-1185">Reference proteome</keyword>
<dbReference type="GO" id="GO:0004379">
    <property type="term" value="F:glycylpeptide N-tetradecanoyltransferase activity"/>
    <property type="evidence" value="ECO:0007669"/>
    <property type="project" value="UniProtKB-EC"/>
</dbReference>
<dbReference type="InterPro" id="IPR022678">
    <property type="entry name" value="NMT_CS"/>
</dbReference>
<accession>A0A8J4Y1K5</accession>
<comment type="similarity">
    <text evidence="2">Belongs to the NMT family.</text>
</comment>